<keyword evidence="2" id="KW-1185">Reference proteome</keyword>
<feature type="non-terminal residue" evidence="1">
    <location>
        <position position="1"/>
    </location>
</feature>
<sequence>LIEEGGLLDVASFQAGTKRIQFTHLQRASHARLDRLYFSIELMQLLNAYTVKPVFFTDHCMVAITIGQKQRNHKRINWKPWRLNSQLLKDEFFVSETRKLLRQAGQNGEHIFA</sequence>
<dbReference type="EMBL" id="JABSTQ010009446">
    <property type="protein sequence ID" value="KAG0429104.1"/>
    <property type="molecule type" value="Genomic_DNA"/>
</dbReference>
<comment type="caution">
    <text evidence="1">The sequence shown here is derived from an EMBL/GenBank/DDBJ whole genome shotgun (WGS) entry which is preliminary data.</text>
</comment>
<accession>A0AC60Q6S3</accession>
<evidence type="ECO:0000313" key="2">
    <source>
        <dbReference type="Proteomes" id="UP000805193"/>
    </source>
</evidence>
<protein>
    <submittedName>
        <fullName evidence="1">Uncharacterized protein</fullName>
    </submittedName>
</protein>
<dbReference type="Proteomes" id="UP000805193">
    <property type="component" value="Unassembled WGS sequence"/>
</dbReference>
<organism evidence="1 2">
    <name type="scientific">Ixodes persulcatus</name>
    <name type="common">Taiga tick</name>
    <dbReference type="NCBI Taxonomy" id="34615"/>
    <lineage>
        <taxon>Eukaryota</taxon>
        <taxon>Metazoa</taxon>
        <taxon>Ecdysozoa</taxon>
        <taxon>Arthropoda</taxon>
        <taxon>Chelicerata</taxon>
        <taxon>Arachnida</taxon>
        <taxon>Acari</taxon>
        <taxon>Parasitiformes</taxon>
        <taxon>Ixodida</taxon>
        <taxon>Ixodoidea</taxon>
        <taxon>Ixodidae</taxon>
        <taxon>Ixodinae</taxon>
        <taxon>Ixodes</taxon>
    </lineage>
</organism>
<feature type="non-terminal residue" evidence="1">
    <location>
        <position position="113"/>
    </location>
</feature>
<proteinExistence type="predicted"/>
<gene>
    <name evidence="1" type="ORF">HPB47_023959</name>
</gene>
<reference evidence="1 2" key="1">
    <citation type="journal article" date="2020" name="Cell">
        <title>Large-Scale Comparative Analyses of Tick Genomes Elucidate Their Genetic Diversity and Vector Capacities.</title>
        <authorList>
            <consortium name="Tick Genome and Microbiome Consortium (TIGMIC)"/>
            <person name="Jia N."/>
            <person name="Wang J."/>
            <person name="Shi W."/>
            <person name="Du L."/>
            <person name="Sun Y."/>
            <person name="Zhan W."/>
            <person name="Jiang J.F."/>
            <person name="Wang Q."/>
            <person name="Zhang B."/>
            <person name="Ji P."/>
            <person name="Bell-Sakyi L."/>
            <person name="Cui X.M."/>
            <person name="Yuan T.T."/>
            <person name="Jiang B.G."/>
            <person name="Yang W.F."/>
            <person name="Lam T.T."/>
            <person name="Chang Q.C."/>
            <person name="Ding S.J."/>
            <person name="Wang X.J."/>
            <person name="Zhu J.G."/>
            <person name="Ruan X.D."/>
            <person name="Zhao L."/>
            <person name="Wei J.T."/>
            <person name="Ye R.Z."/>
            <person name="Que T.C."/>
            <person name="Du C.H."/>
            <person name="Zhou Y.H."/>
            <person name="Cheng J.X."/>
            <person name="Dai P.F."/>
            <person name="Guo W.B."/>
            <person name="Han X.H."/>
            <person name="Huang E.J."/>
            <person name="Li L.F."/>
            <person name="Wei W."/>
            <person name="Gao Y.C."/>
            <person name="Liu J.Z."/>
            <person name="Shao H.Z."/>
            <person name="Wang X."/>
            <person name="Wang C.C."/>
            <person name="Yang T.C."/>
            <person name="Huo Q.B."/>
            <person name="Li W."/>
            <person name="Chen H.Y."/>
            <person name="Chen S.E."/>
            <person name="Zhou L.G."/>
            <person name="Ni X.B."/>
            <person name="Tian J.H."/>
            <person name="Sheng Y."/>
            <person name="Liu T."/>
            <person name="Pan Y.S."/>
            <person name="Xia L.Y."/>
            <person name="Li J."/>
            <person name="Zhao F."/>
            <person name="Cao W.C."/>
        </authorList>
    </citation>
    <scope>NUCLEOTIDE SEQUENCE [LARGE SCALE GENOMIC DNA]</scope>
    <source>
        <strain evidence="1">Iper-2018</strain>
    </source>
</reference>
<evidence type="ECO:0000313" key="1">
    <source>
        <dbReference type="EMBL" id="KAG0429104.1"/>
    </source>
</evidence>
<name>A0AC60Q6S3_IXOPE</name>